<accession>A0A0V0R270</accession>
<protein>
    <submittedName>
        <fullName evidence="4">Beta-catenin-interacting ICAT</fullName>
    </submittedName>
</protein>
<gene>
    <name evidence="4" type="ORF">PPERSA_01857</name>
</gene>
<keyword evidence="2" id="KW-0175">Coiled coil</keyword>
<dbReference type="InParanoid" id="A0A0V0R270"/>
<feature type="domain" description="Beta-catenin-interacting ICAT" evidence="3">
    <location>
        <begin position="109"/>
        <end position="150"/>
    </location>
</feature>
<comment type="similarity">
    <text evidence="1">Belongs to the CTNNBIP1 family.</text>
</comment>
<evidence type="ECO:0000313" key="5">
    <source>
        <dbReference type="Proteomes" id="UP000054937"/>
    </source>
</evidence>
<reference evidence="4 5" key="1">
    <citation type="journal article" date="2015" name="Sci. Rep.">
        <title>Genome of the facultative scuticociliatosis pathogen Pseudocohnilembus persalinus provides insight into its virulence through horizontal gene transfer.</title>
        <authorList>
            <person name="Xiong J."/>
            <person name="Wang G."/>
            <person name="Cheng J."/>
            <person name="Tian M."/>
            <person name="Pan X."/>
            <person name="Warren A."/>
            <person name="Jiang C."/>
            <person name="Yuan D."/>
            <person name="Miao W."/>
        </authorList>
    </citation>
    <scope>NUCLEOTIDE SEQUENCE [LARGE SCALE GENOMIC DNA]</scope>
    <source>
        <strain evidence="4">36N120E</strain>
    </source>
</reference>
<dbReference type="InterPro" id="IPR009428">
    <property type="entry name" value="ICAT_dom"/>
</dbReference>
<dbReference type="OMA" id="TKMMAGN"/>
<evidence type="ECO:0000313" key="4">
    <source>
        <dbReference type="EMBL" id="KRX08604.1"/>
    </source>
</evidence>
<dbReference type="Gene3D" id="1.10.10.490">
    <property type="entry name" value="Beta-catenin-interacting ICAT"/>
    <property type="match status" value="1"/>
</dbReference>
<dbReference type="Pfam" id="PF06384">
    <property type="entry name" value="ICAT"/>
    <property type="match status" value="1"/>
</dbReference>
<dbReference type="InterPro" id="IPR040065">
    <property type="entry name" value="LZIC"/>
</dbReference>
<dbReference type="AlphaFoldDB" id="A0A0V0R270"/>
<dbReference type="EMBL" id="LDAU01000061">
    <property type="protein sequence ID" value="KRX08604.1"/>
    <property type="molecule type" value="Genomic_DNA"/>
</dbReference>
<proteinExistence type="inferred from homology"/>
<dbReference type="PANTHER" id="PTHR16505:SF8">
    <property type="entry name" value="PROTEIN LZIC"/>
    <property type="match status" value="1"/>
</dbReference>
<feature type="coiled-coil region" evidence="2">
    <location>
        <begin position="3"/>
        <end position="73"/>
    </location>
</feature>
<sequence length="151" mass="17929">MDKQFAENIEQQKKRLLQQLQELEELKSELEQEEYDQMKEDTLDQLEQFQNGLEKMQSNDLSLNDQINKAKIELQNAIKKAFNIEQIQKSMTTNQAQGLRDLIKKAEMDFNLGKITEQQYNQQKLTHLNNLQDLKSDLTQEEKLFLDKHTE</sequence>
<keyword evidence="5" id="KW-1185">Reference proteome</keyword>
<dbReference type="SUPFAM" id="SSF81730">
    <property type="entry name" value="beta-catenin-interacting protein ICAT"/>
    <property type="match status" value="1"/>
</dbReference>
<evidence type="ECO:0000259" key="3">
    <source>
        <dbReference type="Pfam" id="PF06384"/>
    </source>
</evidence>
<dbReference type="GO" id="GO:0008013">
    <property type="term" value="F:beta-catenin binding"/>
    <property type="evidence" value="ECO:0007669"/>
    <property type="project" value="InterPro"/>
</dbReference>
<evidence type="ECO:0000256" key="2">
    <source>
        <dbReference type="SAM" id="Coils"/>
    </source>
</evidence>
<dbReference type="OrthoDB" id="10262856at2759"/>
<organism evidence="4 5">
    <name type="scientific">Pseudocohnilembus persalinus</name>
    <name type="common">Ciliate</name>
    <dbReference type="NCBI Taxonomy" id="266149"/>
    <lineage>
        <taxon>Eukaryota</taxon>
        <taxon>Sar</taxon>
        <taxon>Alveolata</taxon>
        <taxon>Ciliophora</taxon>
        <taxon>Intramacronucleata</taxon>
        <taxon>Oligohymenophorea</taxon>
        <taxon>Scuticociliatia</taxon>
        <taxon>Philasterida</taxon>
        <taxon>Pseudocohnilembidae</taxon>
        <taxon>Pseudocohnilembus</taxon>
    </lineage>
</organism>
<comment type="caution">
    <text evidence="4">The sequence shown here is derived from an EMBL/GenBank/DDBJ whole genome shotgun (WGS) entry which is preliminary data.</text>
</comment>
<dbReference type="Proteomes" id="UP000054937">
    <property type="component" value="Unassembled WGS sequence"/>
</dbReference>
<name>A0A0V0R270_PSEPJ</name>
<evidence type="ECO:0000256" key="1">
    <source>
        <dbReference type="ARBA" id="ARBA00006505"/>
    </source>
</evidence>
<dbReference type="InterPro" id="IPR036911">
    <property type="entry name" value="ICAT_sf"/>
</dbReference>
<dbReference type="PANTHER" id="PTHR16505">
    <property type="entry name" value="PROTEIN LZIC"/>
    <property type="match status" value="1"/>
</dbReference>